<organism evidence="2 3">
    <name type="scientific">Botrytis fragariae</name>
    <dbReference type="NCBI Taxonomy" id="1964551"/>
    <lineage>
        <taxon>Eukaryota</taxon>
        <taxon>Fungi</taxon>
        <taxon>Dikarya</taxon>
        <taxon>Ascomycota</taxon>
        <taxon>Pezizomycotina</taxon>
        <taxon>Leotiomycetes</taxon>
        <taxon>Helotiales</taxon>
        <taxon>Sclerotiniaceae</taxon>
        <taxon>Botrytis</taxon>
    </lineage>
</organism>
<dbReference type="GeneID" id="59264630"/>
<dbReference type="EMBL" id="JABFCT010000028">
    <property type="protein sequence ID" value="KAF5867632.1"/>
    <property type="molecule type" value="Genomic_DNA"/>
</dbReference>
<feature type="region of interest" description="Disordered" evidence="1">
    <location>
        <begin position="1"/>
        <end position="57"/>
    </location>
</feature>
<gene>
    <name evidence="2" type="ORF">Bfra_010607</name>
</gene>
<evidence type="ECO:0000313" key="2">
    <source>
        <dbReference type="EMBL" id="KAF5867632.1"/>
    </source>
</evidence>
<dbReference type="AlphaFoldDB" id="A0A8H6ECP6"/>
<feature type="compositionally biased region" description="Polar residues" evidence="1">
    <location>
        <begin position="1"/>
        <end position="14"/>
    </location>
</feature>
<feature type="compositionally biased region" description="Basic and acidic residues" evidence="1">
    <location>
        <begin position="45"/>
        <end position="57"/>
    </location>
</feature>
<reference evidence="2 3" key="1">
    <citation type="journal article" date="2020" name="Phytopathology">
        <title>A high-quality genome resource of Botrytis fragariae, a new and rapidly spreading fungal pathogen causing strawberry gray mold in the U.S.A.</title>
        <authorList>
            <person name="Wu Y."/>
            <person name="Saski C.A."/>
            <person name="Schnabel G."/>
            <person name="Xiao S."/>
            <person name="Hu M."/>
        </authorList>
    </citation>
    <scope>NUCLEOTIDE SEQUENCE [LARGE SCALE GENOMIC DNA]</scope>
    <source>
        <strain evidence="2 3">BVB16</strain>
    </source>
</reference>
<sequence length="191" mass="21263">MTDSNISNDNTEPRASQGVENDKKRVSGASNAPQESPQTPQSGPIEKEKPAKDRLEEDIAHHRSALYYGPDDPNARFWGILATSRRNRSVNRVSENLQRSECASNQKAESETHLTDNEMRKRNTLSNVSSGEKLGKVGFGAEPLHSPESNIAPKVSRHNAVTIVEVYELLLASCARVLSRFRAKQRKNRTI</sequence>
<proteinExistence type="predicted"/>
<protein>
    <submittedName>
        <fullName evidence="2">Uncharacterized protein</fullName>
    </submittedName>
</protein>
<dbReference type="Proteomes" id="UP000531561">
    <property type="component" value="Unassembled WGS sequence"/>
</dbReference>
<dbReference type="OrthoDB" id="3529719at2759"/>
<keyword evidence="3" id="KW-1185">Reference proteome</keyword>
<accession>A0A8H6ECP6</accession>
<evidence type="ECO:0000313" key="3">
    <source>
        <dbReference type="Proteomes" id="UP000531561"/>
    </source>
</evidence>
<feature type="compositionally biased region" description="Polar residues" evidence="1">
    <location>
        <begin position="28"/>
        <end position="42"/>
    </location>
</feature>
<dbReference type="RefSeq" id="XP_037186581.1">
    <property type="nucleotide sequence ID" value="XM_037340938.1"/>
</dbReference>
<evidence type="ECO:0000256" key="1">
    <source>
        <dbReference type="SAM" id="MobiDB-lite"/>
    </source>
</evidence>
<name>A0A8H6ECP6_9HELO</name>
<comment type="caution">
    <text evidence="2">The sequence shown here is derived from an EMBL/GenBank/DDBJ whole genome shotgun (WGS) entry which is preliminary data.</text>
</comment>